<dbReference type="EMBL" id="CVMU01000307">
    <property type="protein sequence ID" value="CRG84859.1"/>
    <property type="molecule type" value="Genomic_DNA"/>
</dbReference>
<evidence type="ECO:0000313" key="2">
    <source>
        <dbReference type="EMBL" id="CRG84859.1"/>
    </source>
</evidence>
<dbReference type="RefSeq" id="XP_028531187.1">
    <property type="nucleotide sequence ID" value="XM_028675945.1"/>
</dbReference>
<dbReference type="KEGG" id="prel:PRELSG_0029000"/>
<keyword evidence="3" id="KW-1185">Reference proteome</keyword>
<name>A0A1J1GN89_PLARL</name>
<evidence type="ECO:0000313" key="3">
    <source>
        <dbReference type="Proteomes" id="UP000220158"/>
    </source>
</evidence>
<proteinExistence type="predicted"/>
<dbReference type="Proteomes" id="UP000220158">
    <property type="component" value="Unassembled WGS sequence"/>
</dbReference>
<dbReference type="GeneID" id="39734219"/>
<organism evidence="2 3">
    <name type="scientific">Plasmodium relictum</name>
    <dbReference type="NCBI Taxonomy" id="85471"/>
    <lineage>
        <taxon>Eukaryota</taxon>
        <taxon>Sar</taxon>
        <taxon>Alveolata</taxon>
        <taxon>Apicomplexa</taxon>
        <taxon>Aconoidasida</taxon>
        <taxon>Haemosporida</taxon>
        <taxon>Plasmodiidae</taxon>
        <taxon>Plasmodium</taxon>
        <taxon>Plasmodium (Haemamoeba)</taxon>
    </lineage>
</organism>
<dbReference type="VEuPathDB" id="PlasmoDB:PRELSG_0029000"/>
<reference evidence="2 3" key="1">
    <citation type="submission" date="2015-04" db="EMBL/GenBank/DDBJ databases">
        <authorList>
            <consortium name="Pathogen Informatics"/>
        </authorList>
    </citation>
    <scope>NUCLEOTIDE SEQUENCE [LARGE SCALE GENOMIC DNA]</scope>
    <source>
        <strain evidence="2 3">SGS1</strain>
    </source>
</reference>
<gene>
    <name evidence="2" type="ORF">PRELSG_0029000</name>
</gene>
<dbReference type="AlphaFoldDB" id="A0A1J1GN89"/>
<feature type="compositionally biased region" description="Basic and acidic residues" evidence="1">
    <location>
        <begin position="51"/>
        <end position="63"/>
    </location>
</feature>
<accession>A0A1J1GN89</accession>
<evidence type="ECO:0000256" key="1">
    <source>
        <dbReference type="SAM" id="MobiDB-lite"/>
    </source>
</evidence>
<feature type="region of interest" description="Disordered" evidence="1">
    <location>
        <begin position="44"/>
        <end position="63"/>
    </location>
</feature>
<protein>
    <submittedName>
        <fullName evidence="2">Fam-j protein</fullName>
    </submittedName>
</protein>
<sequence length="1052" mass="122346">MQQRNSDLFLEQISSNMYTRKNSPSMRNFIDAVNIEQDEILDSENTLSHFPTEEKNSDSDNKDDFLKMSLVDTINLEKSKSCDIKNILDELQSSLMDSLIESFYPSFENENLSIHNETEFSSVSLMSTENTEYEDFVDLKNNLSEIPNTIPDSLTEPLDLHSEQDYSTIYTKTESSSISLMGIENVECEDSDELPKILEVLSTSPDPQIQPPDLPPKPENSIIHIETEPSNISLMGTTDTEHKYYVELQNALGEILSTLPDSQIEPLDLPPEHENSVIHIETEPSSISLVGTKDTEHKYYVELQNALGEIISTLPDSQIEPLDLPPESDYSTNVIDGKPFNVKNLINIENVEHEDSYNLLNIFNDSQVIPNYLEMRFLESSLEDHSSTIKNDNIPSSTSNLMLSESERGNFVELQTILFNPLTEQQNLSFYIEKGSSRIDKLMHTPSEKSIELENILPNISINQSTTAISDYEKDTTLVDEIEQTSEECMGNEKNDKQIDEQNHGKNTFRKQNFFNNLSVIDFNMDIGGDNTQSCKKKGKKRNYEDIDNLDDQNIGDSIYINPIKKCACNKNGENLVNSLSNIFQMEINCLSYNLVPSLQKLRDILNDDNKDTYNNLEKKLNTNILSLRHIISEEIQKINHSDLTIIKNYYDSNIEGNKLVRSINNYILSFRHIINHRFNKKEEIHERVEHFLKILHDSIYEHKSMRDLYHIKSIIINKFMHSKLFSFLSIQSFETFKRIFELFKSMDKLIKCVEESIKNGFLLKDRTYFSTTQNILSILNVQINATIRKNLAKLDYILNALNLSYEDYSIIIQTIFYFCKKENAKNMEKLRHYVNKINRKNSFKAVYDLLLEEKKYILWCYNEASKIFNLNLNDKNKEGILFNDLISNNNSLDHLSSLYEILMKLIGALFIRKQLIVITKIRKSLLNMNSLKKRKYISYITKKIINKEHQLNLLSQIEKEKCKMEEFEFNIKNLHLFISVKEDIKYIKVSNDLKNKMKEIISILRFVHVITYKDEDRTSFNHEKKGNTENILLALYYANERLIKFIENEMQ</sequence>